<feature type="region of interest" description="Disordered" evidence="9">
    <location>
        <begin position="1444"/>
        <end position="1469"/>
    </location>
</feature>
<comment type="domain">
    <text evidence="8">The nitrogen atoms of the two glycine residues in the GGXR motif define the oxyanion hole, and stabilize the oxyanion that forms during the nucleophilic attack by the catalytic serine during substrate cleavage.</text>
</comment>
<dbReference type="SMART" id="SM00369">
    <property type="entry name" value="LRR_TYP"/>
    <property type="match status" value="3"/>
</dbReference>
<keyword evidence="12" id="KW-1185">Reference proteome</keyword>
<feature type="region of interest" description="Disordered" evidence="9">
    <location>
        <begin position="516"/>
        <end position="539"/>
    </location>
</feature>
<dbReference type="PROSITE" id="PS51635">
    <property type="entry name" value="PNPLA"/>
    <property type="match status" value="1"/>
</dbReference>
<feature type="compositionally biased region" description="Basic residues" evidence="9">
    <location>
        <begin position="1522"/>
        <end position="1538"/>
    </location>
</feature>
<keyword evidence="6 7" id="KW-0443">Lipid metabolism</keyword>
<comment type="subcellular location">
    <subcellularLocation>
        <location evidence="1">Cytoplasm</location>
        <location evidence="1">Cytoskeleton</location>
        <location evidence="1">Cilium axoneme</location>
    </subcellularLocation>
</comment>
<dbReference type="InterPro" id="IPR001611">
    <property type="entry name" value="Leu-rich_rpt"/>
</dbReference>
<feature type="domain" description="PNPLA" evidence="10">
    <location>
        <begin position="966"/>
        <end position="1253"/>
    </location>
</feature>
<evidence type="ECO:0000256" key="6">
    <source>
        <dbReference type="ARBA" id="ARBA00023098"/>
    </source>
</evidence>
<dbReference type="GO" id="GO:0016020">
    <property type="term" value="C:membrane"/>
    <property type="evidence" value="ECO:0007669"/>
    <property type="project" value="TreeGrafter"/>
</dbReference>
<feature type="compositionally biased region" description="Polar residues" evidence="9">
    <location>
        <begin position="1588"/>
        <end position="1601"/>
    </location>
</feature>
<comment type="caution">
    <text evidence="11">The sequence shown here is derived from an EMBL/GenBank/DDBJ whole genome shotgun (WGS) entry which is preliminary data.</text>
</comment>
<feature type="compositionally biased region" description="Low complexity" evidence="9">
    <location>
        <begin position="623"/>
        <end position="634"/>
    </location>
</feature>
<evidence type="ECO:0000256" key="8">
    <source>
        <dbReference type="RuleBase" id="RU361262"/>
    </source>
</evidence>
<dbReference type="GO" id="GO:0006631">
    <property type="term" value="P:fatty acid metabolic process"/>
    <property type="evidence" value="ECO:0007669"/>
    <property type="project" value="TreeGrafter"/>
</dbReference>
<evidence type="ECO:0000313" key="11">
    <source>
        <dbReference type="EMBL" id="GFR41419.1"/>
    </source>
</evidence>
<evidence type="ECO:0000256" key="5">
    <source>
        <dbReference type="ARBA" id="ARBA00022963"/>
    </source>
</evidence>
<feature type="short sequence motif" description="GXGXXG" evidence="7">
    <location>
        <begin position="970"/>
        <end position="975"/>
    </location>
</feature>
<dbReference type="Gene3D" id="3.80.10.10">
    <property type="entry name" value="Ribonuclease Inhibitor"/>
    <property type="match status" value="1"/>
</dbReference>
<evidence type="ECO:0000256" key="1">
    <source>
        <dbReference type="ARBA" id="ARBA00004430"/>
    </source>
</evidence>
<dbReference type="SUPFAM" id="SSF52151">
    <property type="entry name" value="FabD/lysophospholipase-like"/>
    <property type="match status" value="1"/>
</dbReference>
<feature type="short sequence motif" description="DGA/G" evidence="7">
    <location>
        <begin position="1240"/>
        <end position="1242"/>
    </location>
</feature>
<keyword evidence="4 7" id="KW-0378">Hydrolase</keyword>
<evidence type="ECO:0000313" key="12">
    <source>
        <dbReference type="Proteomes" id="UP001054857"/>
    </source>
</evidence>
<dbReference type="Pfam" id="PF01734">
    <property type="entry name" value="Patatin"/>
    <property type="match status" value="1"/>
</dbReference>
<feature type="non-terminal residue" evidence="11">
    <location>
        <position position="1"/>
    </location>
</feature>
<name>A0AAD3HHE5_9CHLO</name>
<dbReference type="InterPro" id="IPR003591">
    <property type="entry name" value="Leu-rich_rpt_typical-subtyp"/>
</dbReference>
<dbReference type="Gene3D" id="3.40.1090.10">
    <property type="entry name" value="Cytosolic phospholipase A2 catalytic domain"/>
    <property type="match status" value="1"/>
</dbReference>
<evidence type="ECO:0000256" key="3">
    <source>
        <dbReference type="ARBA" id="ARBA00022737"/>
    </source>
</evidence>
<feature type="compositionally biased region" description="Acidic residues" evidence="9">
    <location>
        <begin position="1390"/>
        <end position="1409"/>
    </location>
</feature>
<dbReference type="InterPro" id="IPR011989">
    <property type="entry name" value="ARM-like"/>
</dbReference>
<feature type="compositionally biased region" description="Low complexity" evidence="9">
    <location>
        <begin position="697"/>
        <end position="711"/>
    </location>
</feature>
<dbReference type="Proteomes" id="UP001054857">
    <property type="component" value="Unassembled WGS sequence"/>
</dbReference>
<evidence type="ECO:0000259" key="10">
    <source>
        <dbReference type="PROSITE" id="PS51635"/>
    </source>
</evidence>
<keyword evidence="5 7" id="KW-0442">Lipid degradation</keyword>
<dbReference type="InterPro" id="IPR002641">
    <property type="entry name" value="PNPLA_dom"/>
</dbReference>
<feature type="region of interest" description="Disordered" evidence="9">
    <location>
        <begin position="1489"/>
        <end position="1538"/>
    </location>
</feature>
<comment type="similarity">
    <text evidence="8">Belongs to the patatin family.</text>
</comment>
<evidence type="ECO:0000256" key="7">
    <source>
        <dbReference type="PROSITE-ProRule" id="PRU01161"/>
    </source>
</evidence>
<feature type="compositionally biased region" description="Gly residues" evidence="9">
    <location>
        <begin position="518"/>
        <end position="532"/>
    </location>
</feature>
<protein>
    <recommendedName>
        <fullName evidence="8">Patatin</fullName>
        <ecNumber evidence="8">3.1.1.-</ecNumber>
    </recommendedName>
</protein>
<feature type="region of interest" description="Disordered" evidence="9">
    <location>
        <begin position="450"/>
        <end position="495"/>
    </location>
</feature>
<feature type="compositionally biased region" description="Gly residues" evidence="9">
    <location>
        <begin position="1088"/>
        <end position="1102"/>
    </location>
</feature>
<dbReference type="SUPFAM" id="SSF48371">
    <property type="entry name" value="ARM repeat"/>
    <property type="match status" value="1"/>
</dbReference>
<dbReference type="GO" id="GO:0004620">
    <property type="term" value="F:phospholipase activity"/>
    <property type="evidence" value="ECO:0007669"/>
    <property type="project" value="TreeGrafter"/>
</dbReference>
<dbReference type="SUPFAM" id="SSF52058">
    <property type="entry name" value="L domain-like"/>
    <property type="match status" value="1"/>
</dbReference>
<feature type="short sequence motif" description="GXSXG" evidence="7">
    <location>
        <begin position="1002"/>
        <end position="1006"/>
    </location>
</feature>
<sequence>MEGIRRVFGGNPDSFKLVFEYGRDSTTKEQSSALPAGQVRLPVALATMEFEFNSNESEAAVLERFTQAKSKITFDRLEERIVLKLTAKDETSGGVKASISLACITPVLRCVQVVRTSSTGNVPEALLTALLKHCELGGVWKLRGAEGFGNFWCSCCEVRSWRSLANLNLSACGLASLPPALGQLSSLRLLRLSYNRLAALPAELSCLTALEVLAADHNLLAGLPAELRHCSSLRHLELEGNRLATPLLDLRALSRLVSLQLYGNPLELLPELSPAAALRSLSVANVRIMADAAYTRWEVEVAPLPYISRGHKLAPLFKLTFRRSSCQHPLLAGALGRLSEERGNAELMSRDETAVQQLVLMALSEQPVVAEQACRTLGALAQLGLATARRLLAHDVVSTILTLLRSRRPASQLCGLQLLANLAAASEHISAELLSLELLQLLQDCVGAGGQAEGGSQAEEGASGSDPRVTGATAAQLVSSPSPSPPAPSATAAMSPGVMSPAAVAVAVAMGEASSSGSSGGGGGLNASGGGSSSSSSNQQGVTAAELRVAALTALANLAFARDNKLKIRAASGLLATVIELAMSSPTSSSSQAAGAVAGGAATAANAAAASPHAGQPLQAPSGTMPAATAAGNGTAAGGPGGGTTAPRTSPSALAGPQGSAERPMGHHNHRASSTSVGGQQQQQHLQRHSDTGGSGAAATAAGGALQLGTSPPGATVRLPPPPHSSSPYNSFSTTTAHMGTSVSAGGWLVGPAAATTAATAAAGASGSGLGSGSDPLSPPLEARIGSGGMGGGLHHSASTPAAIGLSGGGAGAAPPTGFAALAAAASRALSPVRATHMPTGVTTTAATAAMTPASAIPLAAPTTTTTSPSSGGGLLMSPTSPTAADVAAAAGAFSSASAASAAAAAAAGLPPQISQAPPRAVPEPVALRDQCRLLAIKVLAILGENEQVRRAVGQPAISGRGLRVLALDGGGMRGLALVQIMRNIERRVGRPLHQLFDLVVGTSTGAIVAVGLGLFHFSLDQCEAVYTGLGHKVFNQATRSGSGSAPGSRTPREELMAAAQAQAAAQAAAAQAAAAAAAASSSSSSGTAGGGSSSGGAGGGSSSGSSSGWFDGMFSLLRGTSTNLRVAVYGFKHDASTFEELLRQMCDIKKLGCVGNQLIDAAALGGPKVAAVATLVSVCPVTPFLFTSYELPPEVAPAAAAMRACPSSSRHLIWQAVRASSAAPYYLDDYVCGDDRYQDGAATANNPSILALQQARLLWPHTPLAALVSIGCGTAPSVRRERGAHAVLDTGAVLVDAATSPDRADEALSTLLPLVPGVRYFRFQPVHERCAMELDDVNPQHWAALQAAVDEYCSAHAARFDELAELLREGSGQEEEEVEGGEAQAGDGEGGEAAEDQDQSEEEEEAFEAPEGVGPDGAPLPLVPRVRLGPRRGLLLVEAPAPLWPPPASTPPTAATPNPGLPTPAAATAAAAAPSTVAHSTLGTSGGFSFTPAGLQGPLPSGLPYPPHSRPQTPVATPLPPHHHSHYRHHPSTSAHHLHSYTNSYKHICPGAVEQAVVAALSSLQPSANPHPHPTLGSHPERHLQQHEPNASASSITLPFTGTVPAG</sequence>
<feature type="active site" description="Nucleophile" evidence="7">
    <location>
        <position position="1004"/>
    </location>
</feature>
<reference evidence="11 12" key="1">
    <citation type="journal article" date="2021" name="Sci. Rep.">
        <title>Genome sequencing of the multicellular alga Astrephomene provides insights into convergent evolution of germ-soma differentiation.</title>
        <authorList>
            <person name="Yamashita S."/>
            <person name="Yamamoto K."/>
            <person name="Matsuzaki R."/>
            <person name="Suzuki S."/>
            <person name="Yamaguchi H."/>
            <person name="Hirooka S."/>
            <person name="Minakuchi Y."/>
            <person name="Miyagishima S."/>
            <person name="Kawachi M."/>
            <person name="Toyoda A."/>
            <person name="Nozaki H."/>
        </authorList>
    </citation>
    <scope>NUCLEOTIDE SEQUENCE [LARGE SCALE GENOMIC DNA]</scope>
    <source>
        <strain evidence="11 12">NIES-4017</strain>
    </source>
</reference>
<evidence type="ECO:0000256" key="9">
    <source>
        <dbReference type="SAM" id="MobiDB-lite"/>
    </source>
</evidence>
<feature type="compositionally biased region" description="Low complexity" evidence="9">
    <location>
        <begin position="454"/>
        <end position="465"/>
    </location>
</feature>
<keyword evidence="2" id="KW-0433">Leucine-rich repeat</keyword>
<feature type="region of interest" description="Disordered" evidence="9">
    <location>
        <begin position="1082"/>
        <end position="1102"/>
    </location>
</feature>
<feature type="region of interest" description="Disordered" evidence="9">
    <location>
        <begin position="1566"/>
        <end position="1608"/>
    </location>
</feature>
<dbReference type="InterPro" id="IPR016024">
    <property type="entry name" value="ARM-type_fold"/>
</dbReference>
<gene>
    <name evidence="11" type="ORF">Agub_g2103</name>
</gene>
<feature type="compositionally biased region" description="Low complexity" evidence="9">
    <location>
        <begin position="1452"/>
        <end position="1469"/>
    </location>
</feature>
<feature type="active site" description="Proton acceptor" evidence="7">
    <location>
        <position position="1240"/>
    </location>
</feature>
<dbReference type="GO" id="GO:0005930">
    <property type="term" value="C:axoneme"/>
    <property type="evidence" value="ECO:0007669"/>
    <property type="project" value="UniProtKB-SubCell"/>
</dbReference>
<comment type="function">
    <text evidence="8">Lipolytic acyl hydrolase (LAH).</text>
</comment>
<dbReference type="EMBL" id="BMAR01000001">
    <property type="protein sequence ID" value="GFR41419.1"/>
    <property type="molecule type" value="Genomic_DNA"/>
</dbReference>
<dbReference type="PANTHER" id="PTHR24185">
    <property type="entry name" value="CALCIUM-INDEPENDENT PHOSPHOLIPASE A2-GAMMA"/>
    <property type="match status" value="1"/>
</dbReference>
<evidence type="ECO:0000256" key="4">
    <source>
        <dbReference type="ARBA" id="ARBA00022801"/>
    </source>
</evidence>
<keyword evidence="3" id="KW-0677">Repeat</keyword>
<dbReference type="InterPro" id="IPR032675">
    <property type="entry name" value="LRR_dom_sf"/>
</dbReference>
<organism evidence="11 12">
    <name type="scientific">Astrephomene gubernaculifera</name>
    <dbReference type="NCBI Taxonomy" id="47775"/>
    <lineage>
        <taxon>Eukaryota</taxon>
        <taxon>Viridiplantae</taxon>
        <taxon>Chlorophyta</taxon>
        <taxon>core chlorophytes</taxon>
        <taxon>Chlorophyceae</taxon>
        <taxon>CS clade</taxon>
        <taxon>Chlamydomonadales</taxon>
        <taxon>Astrephomenaceae</taxon>
        <taxon>Astrephomene</taxon>
    </lineage>
</organism>
<proteinExistence type="inferred from homology"/>
<dbReference type="Gene3D" id="1.25.10.10">
    <property type="entry name" value="Leucine-rich Repeat Variant"/>
    <property type="match status" value="1"/>
</dbReference>
<dbReference type="Pfam" id="PF13855">
    <property type="entry name" value="LRR_8"/>
    <property type="match status" value="1"/>
</dbReference>
<dbReference type="PANTHER" id="PTHR24185:SF1">
    <property type="entry name" value="CALCIUM-INDEPENDENT PHOSPHOLIPASE A2-GAMMA"/>
    <property type="match status" value="1"/>
</dbReference>
<dbReference type="GO" id="GO:0016042">
    <property type="term" value="P:lipid catabolic process"/>
    <property type="evidence" value="ECO:0007669"/>
    <property type="project" value="UniProtKB-UniRule"/>
</dbReference>
<dbReference type="EC" id="3.1.1.-" evidence="8"/>
<feature type="region of interest" description="Disordered" evidence="9">
    <location>
        <begin position="1370"/>
        <end position="1426"/>
    </location>
</feature>
<evidence type="ECO:0000256" key="2">
    <source>
        <dbReference type="ARBA" id="ARBA00022614"/>
    </source>
</evidence>
<dbReference type="InterPro" id="IPR016035">
    <property type="entry name" value="Acyl_Trfase/lysoPLipase"/>
</dbReference>
<feature type="region of interest" description="Disordered" evidence="9">
    <location>
        <begin position="610"/>
        <end position="733"/>
    </location>
</feature>
<accession>A0AAD3HHE5</accession>
<feature type="compositionally biased region" description="Gly residues" evidence="9">
    <location>
        <begin position="635"/>
        <end position="644"/>
    </location>
</feature>